<sequence length="125" mass="13897">MHGKLHIKSAATQCCSYIITLCIVSLSDRMPPFASHMAARGPGPSSTSLRPYASDVLMVDPQFLSGSPRLLARRSDKLVLPERYLISTTHRSWLLARRTGPYRSKFRTSAAVHPRTWERTSGAAE</sequence>
<dbReference type="EMBL" id="ML211983">
    <property type="protein sequence ID" value="TFK79610.1"/>
    <property type="molecule type" value="Genomic_DNA"/>
</dbReference>
<reference evidence="1 2" key="1">
    <citation type="journal article" date="2019" name="Nat. Ecol. Evol.">
        <title>Megaphylogeny resolves global patterns of mushroom evolution.</title>
        <authorList>
            <person name="Varga T."/>
            <person name="Krizsan K."/>
            <person name="Foldi C."/>
            <person name="Dima B."/>
            <person name="Sanchez-Garcia M."/>
            <person name="Sanchez-Ramirez S."/>
            <person name="Szollosi G.J."/>
            <person name="Szarkandi J.G."/>
            <person name="Papp V."/>
            <person name="Albert L."/>
            <person name="Andreopoulos W."/>
            <person name="Angelini C."/>
            <person name="Antonin V."/>
            <person name="Barry K.W."/>
            <person name="Bougher N.L."/>
            <person name="Buchanan P."/>
            <person name="Buyck B."/>
            <person name="Bense V."/>
            <person name="Catcheside P."/>
            <person name="Chovatia M."/>
            <person name="Cooper J."/>
            <person name="Damon W."/>
            <person name="Desjardin D."/>
            <person name="Finy P."/>
            <person name="Geml J."/>
            <person name="Haridas S."/>
            <person name="Hughes K."/>
            <person name="Justo A."/>
            <person name="Karasinski D."/>
            <person name="Kautmanova I."/>
            <person name="Kiss B."/>
            <person name="Kocsube S."/>
            <person name="Kotiranta H."/>
            <person name="LaButti K.M."/>
            <person name="Lechner B.E."/>
            <person name="Liimatainen K."/>
            <person name="Lipzen A."/>
            <person name="Lukacs Z."/>
            <person name="Mihaltcheva S."/>
            <person name="Morgado L.N."/>
            <person name="Niskanen T."/>
            <person name="Noordeloos M.E."/>
            <person name="Ohm R.A."/>
            <person name="Ortiz-Santana B."/>
            <person name="Ovrebo C."/>
            <person name="Racz N."/>
            <person name="Riley R."/>
            <person name="Savchenko A."/>
            <person name="Shiryaev A."/>
            <person name="Soop K."/>
            <person name="Spirin V."/>
            <person name="Szebenyi C."/>
            <person name="Tomsovsky M."/>
            <person name="Tulloss R.E."/>
            <person name="Uehling J."/>
            <person name="Grigoriev I.V."/>
            <person name="Vagvolgyi C."/>
            <person name="Papp T."/>
            <person name="Martin F.M."/>
            <person name="Miettinen O."/>
            <person name="Hibbett D.S."/>
            <person name="Nagy L.G."/>
        </authorList>
    </citation>
    <scope>NUCLEOTIDE SEQUENCE [LARGE SCALE GENOMIC DNA]</scope>
    <source>
        <strain evidence="1 2">HHB13444</strain>
    </source>
</reference>
<protein>
    <submittedName>
        <fullName evidence="1">Uncharacterized protein</fullName>
    </submittedName>
</protein>
<accession>A0A5C3NUE5</accession>
<dbReference type="AlphaFoldDB" id="A0A5C3NUE5"/>
<proteinExistence type="predicted"/>
<name>A0A5C3NUE5_9APHY</name>
<evidence type="ECO:0000313" key="2">
    <source>
        <dbReference type="Proteomes" id="UP000308197"/>
    </source>
</evidence>
<gene>
    <name evidence="1" type="ORF">K466DRAFT_10460</name>
</gene>
<dbReference type="InParanoid" id="A0A5C3NUE5"/>
<dbReference type="Proteomes" id="UP000308197">
    <property type="component" value="Unassembled WGS sequence"/>
</dbReference>
<keyword evidence="2" id="KW-1185">Reference proteome</keyword>
<organism evidence="1 2">
    <name type="scientific">Polyporus arcularius HHB13444</name>
    <dbReference type="NCBI Taxonomy" id="1314778"/>
    <lineage>
        <taxon>Eukaryota</taxon>
        <taxon>Fungi</taxon>
        <taxon>Dikarya</taxon>
        <taxon>Basidiomycota</taxon>
        <taxon>Agaricomycotina</taxon>
        <taxon>Agaricomycetes</taxon>
        <taxon>Polyporales</taxon>
        <taxon>Polyporaceae</taxon>
        <taxon>Polyporus</taxon>
    </lineage>
</organism>
<evidence type="ECO:0000313" key="1">
    <source>
        <dbReference type="EMBL" id="TFK79610.1"/>
    </source>
</evidence>